<gene>
    <name evidence="2" type="ORF">SAMN03080599_01160</name>
</gene>
<evidence type="ECO:0000259" key="1">
    <source>
        <dbReference type="Pfam" id="PF26226"/>
    </source>
</evidence>
<name>A0A1G5RVZ0_9FIRM</name>
<organism evidence="2 3">
    <name type="scientific">Acidaminobacter hydrogenoformans DSM 2784</name>
    <dbReference type="NCBI Taxonomy" id="1120920"/>
    <lineage>
        <taxon>Bacteria</taxon>
        <taxon>Bacillati</taxon>
        <taxon>Bacillota</taxon>
        <taxon>Clostridia</taxon>
        <taxon>Peptostreptococcales</taxon>
        <taxon>Acidaminobacteraceae</taxon>
        <taxon>Acidaminobacter</taxon>
    </lineage>
</organism>
<dbReference type="STRING" id="1120920.SAMN03080599_01160"/>
<evidence type="ECO:0000313" key="3">
    <source>
        <dbReference type="Proteomes" id="UP000199208"/>
    </source>
</evidence>
<dbReference type="AlphaFoldDB" id="A0A1G5RVZ0"/>
<dbReference type="EMBL" id="FMWL01000004">
    <property type="protein sequence ID" value="SCZ78216.1"/>
    <property type="molecule type" value="Genomic_DNA"/>
</dbReference>
<dbReference type="Pfam" id="PF26226">
    <property type="entry name" value="DUF8052"/>
    <property type="match status" value="1"/>
</dbReference>
<proteinExistence type="predicted"/>
<reference evidence="2 3" key="1">
    <citation type="submission" date="2016-10" db="EMBL/GenBank/DDBJ databases">
        <authorList>
            <person name="de Groot N.N."/>
        </authorList>
    </citation>
    <scope>NUCLEOTIDE SEQUENCE [LARGE SCALE GENOMIC DNA]</scope>
    <source>
        <strain evidence="2 3">DSM 2784</strain>
    </source>
</reference>
<protein>
    <recommendedName>
        <fullName evidence="1">DUF8052 domain-containing protein</fullName>
    </recommendedName>
</protein>
<evidence type="ECO:0000313" key="2">
    <source>
        <dbReference type="EMBL" id="SCZ78216.1"/>
    </source>
</evidence>
<dbReference type="InterPro" id="IPR058365">
    <property type="entry name" value="DUF8052"/>
</dbReference>
<sequence length="172" mass="19706">MTSMHLEGLKDKLARHFDFMPEAERRWGGVEFDLAARSNIRNEAYLLFKSAVMYAFDNNEYCFVKEVDIVDQNFVGKLETALLEAAKKYVVPSDEHMSTALTGIIMTPGPVDPALKRYIERYRKQQSYWFGLKGWTSYRIILIETQTQSVTASKEAQKAAKFFVPSVNAEMA</sequence>
<accession>A0A1G5RVZ0</accession>
<feature type="domain" description="DUF8052" evidence="1">
    <location>
        <begin position="5"/>
        <end position="163"/>
    </location>
</feature>
<keyword evidence="3" id="KW-1185">Reference proteome</keyword>
<dbReference type="Proteomes" id="UP000199208">
    <property type="component" value="Unassembled WGS sequence"/>
</dbReference>